<gene>
    <name evidence="2" type="ORF">H4O21_20270</name>
</gene>
<sequence length="255" mass="28113">MYAQDFNELGFLCSHWPLKPENPTLLLVHGAGLNHAQWQAQMTGLRESANVIAVDLPGHALSAHHDGEQTIAAYADVLAELAEYLMCDNLTLVGHSMGGAVCLEYAVRYPDRLAGLVLLNTGARLKVMPELLDKIRQDFSGFVSDMTRQALTDGADQALMEPFEDLLLQGDMDVVINDFSACNAFDRMDSLNKVCCPSLILCAELDAMTPPKYAQYLSEHLPDSHFELIEGAAHLSPMEHPQEVNQSIRQFVTSI</sequence>
<dbReference type="PRINTS" id="PR00111">
    <property type="entry name" value="ABHYDROLASE"/>
</dbReference>
<dbReference type="InterPro" id="IPR029058">
    <property type="entry name" value="AB_hydrolase_fold"/>
</dbReference>
<evidence type="ECO:0000313" key="2">
    <source>
        <dbReference type="EMBL" id="MBB1488949.1"/>
    </source>
</evidence>
<comment type="caution">
    <text evidence="2">The sequence shown here is derived from an EMBL/GenBank/DDBJ whole genome shotgun (WGS) entry which is preliminary data.</text>
</comment>
<dbReference type="GO" id="GO:0016020">
    <property type="term" value="C:membrane"/>
    <property type="evidence" value="ECO:0007669"/>
    <property type="project" value="TreeGrafter"/>
</dbReference>
<keyword evidence="3" id="KW-1185">Reference proteome</keyword>
<dbReference type="Gene3D" id="3.40.50.1820">
    <property type="entry name" value="alpha/beta hydrolase"/>
    <property type="match status" value="1"/>
</dbReference>
<feature type="domain" description="AB hydrolase-1" evidence="1">
    <location>
        <begin position="23"/>
        <end position="241"/>
    </location>
</feature>
<dbReference type="Proteomes" id="UP000565262">
    <property type="component" value="Unassembled WGS sequence"/>
</dbReference>
<dbReference type="PANTHER" id="PTHR43798:SF33">
    <property type="entry name" value="HYDROLASE, PUTATIVE (AFU_ORTHOLOGUE AFUA_2G14860)-RELATED"/>
    <property type="match status" value="1"/>
</dbReference>
<evidence type="ECO:0000259" key="1">
    <source>
        <dbReference type="Pfam" id="PF00561"/>
    </source>
</evidence>
<dbReference type="SUPFAM" id="SSF53474">
    <property type="entry name" value="alpha/beta-Hydrolases"/>
    <property type="match status" value="1"/>
</dbReference>
<reference evidence="2 3" key="1">
    <citation type="submission" date="2020-08" db="EMBL/GenBank/DDBJ databases">
        <title>Oceanospirillum sp. nov. isolated from marine sediment.</title>
        <authorList>
            <person name="Ji X."/>
        </authorList>
    </citation>
    <scope>NUCLEOTIDE SEQUENCE [LARGE SCALE GENOMIC DNA]</scope>
    <source>
        <strain evidence="2 3">D5</strain>
    </source>
</reference>
<dbReference type="PANTHER" id="PTHR43798">
    <property type="entry name" value="MONOACYLGLYCEROL LIPASE"/>
    <property type="match status" value="1"/>
</dbReference>
<keyword evidence="2" id="KW-0378">Hydrolase</keyword>
<dbReference type="InterPro" id="IPR000073">
    <property type="entry name" value="AB_hydrolase_1"/>
</dbReference>
<evidence type="ECO:0000313" key="3">
    <source>
        <dbReference type="Proteomes" id="UP000565262"/>
    </source>
</evidence>
<dbReference type="AlphaFoldDB" id="A0A839IWW8"/>
<name>A0A839IWW8_9GAMM</name>
<organism evidence="2 3">
    <name type="scientific">Oceanospirillum sediminis</name>
    <dbReference type="NCBI Taxonomy" id="2760088"/>
    <lineage>
        <taxon>Bacteria</taxon>
        <taxon>Pseudomonadati</taxon>
        <taxon>Pseudomonadota</taxon>
        <taxon>Gammaproteobacteria</taxon>
        <taxon>Oceanospirillales</taxon>
        <taxon>Oceanospirillaceae</taxon>
        <taxon>Oceanospirillum</taxon>
    </lineage>
</organism>
<dbReference type="RefSeq" id="WP_182810721.1">
    <property type="nucleotide sequence ID" value="NZ_JACJFM010000039.1"/>
</dbReference>
<dbReference type="EMBL" id="JACJFM010000039">
    <property type="protein sequence ID" value="MBB1488949.1"/>
    <property type="molecule type" value="Genomic_DNA"/>
</dbReference>
<dbReference type="InterPro" id="IPR050266">
    <property type="entry name" value="AB_hydrolase_sf"/>
</dbReference>
<dbReference type="Pfam" id="PF00561">
    <property type="entry name" value="Abhydrolase_1"/>
    <property type="match status" value="1"/>
</dbReference>
<proteinExistence type="predicted"/>
<accession>A0A839IWW8</accession>
<protein>
    <submittedName>
        <fullName evidence="2">Alpha/beta hydrolase</fullName>
    </submittedName>
</protein>
<dbReference type="GO" id="GO:0016787">
    <property type="term" value="F:hydrolase activity"/>
    <property type="evidence" value="ECO:0007669"/>
    <property type="project" value="UniProtKB-KW"/>
</dbReference>